<sequence>MSELRDTCRAIAARAEEFKARRIRLSDAVRAGQDVDAELGALLQEVLQQRADVDNLLRSAGITEAGLRSIEEESDRIFRKTGGNATEEDFRSSNIGKIIAGFQARRSVEGGEA</sequence>
<proteinExistence type="predicted"/>
<dbReference type="Proteomes" id="UP000037822">
    <property type="component" value="Unassembled WGS sequence"/>
</dbReference>
<accession>A0A0N1N159</accession>
<gene>
    <name evidence="1" type="ORF">AE618_12325</name>
</gene>
<reference evidence="1 2" key="1">
    <citation type="submission" date="2015-07" db="EMBL/GenBank/DDBJ databases">
        <title>Whole genome sequencing of Bosea vaviloviae isolated from cave pool.</title>
        <authorList>
            <person name="Tan N.E.H."/>
            <person name="Lee Y.P."/>
            <person name="Gan H.M."/>
            <person name="Barton H."/>
            <person name="Savka M.A."/>
        </authorList>
    </citation>
    <scope>NUCLEOTIDE SEQUENCE [LARGE SCALE GENOMIC DNA]</scope>
    <source>
        <strain evidence="1 2">SD260</strain>
    </source>
</reference>
<dbReference type="AlphaFoldDB" id="A0A0N1N159"/>
<name>A0A0N1N159_9HYPH</name>
<protein>
    <submittedName>
        <fullName evidence="1">Uncharacterized protein</fullName>
    </submittedName>
</protein>
<comment type="caution">
    <text evidence="1">The sequence shown here is derived from an EMBL/GenBank/DDBJ whole genome shotgun (WGS) entry which is preliminary data.</text>
</comment>
<evidence type="ECO:0000313" key="1">
    <source>
        <dbReference type="EMBL" id="KPH80553.1"/>
    </source>
</evidence>
<dbReference type="PATRIC" id="fig|1526658.3.peg.3899"/>
<organism evidence="1 2">
    <name type="scientific">Bosea vaviloviae</name>
    <dbReference type="NCBI Taxonomy" id="1526658"/>
    <lineage>
        <taxon>Bacteria</taxon>
        <taxon>Pseudomonadati</taxon>
        <taxon>Pseudomonadota</taxon>
        <taxon>Alphaproteobacteria</taxon>
        <taxon>Hyphomicrobiales</taxon>
        <taxon>Boseaceae</taxon>
        <taxon>Bosea</taxon>
    </lineage>
</organism>
<evidence type="ECO:0000313" key="2">
    <source>
        <dbReference type="Proteomes" id="UP000037822"/>
    </source>
</evidence>
<keyword evidence="2" id="KW-1185">Reference proteome</keyword>
<dbReference type="EMBL" id="LGSZ01000040">
    <property type="protein sequence ID" value="KPH80553.1"/>
    <property type="molecule type" value="Genomic_DNA"/>
</dbReference>
<dbReference type="RefSeq" id="WP_054209355.1">
    <property type="nucleotide sequence ID" value="NZ_LGSZ01000040.1"/>
</dbReference>